<comment type="similarity">
    <text evidence="2 6">Belongs to the peroxisomal membrane protein PXMP2/4 family.</text>
</comment>
<dbReference type="GO" id="GO:0016020">
    <property type="term" value="C:membrane"/>
    <property type="evidence" value="ECO:0007669"/>
    <property type="project" value="UniProtKB-SubCell"/>
</dbReference>
<dbReference type="OrthoDB" id="430207at2759"/>
<feature type="compositionally biased region" description="Basic residues" evidence="7">
    <location>
        <begin position="23"/>
        <end position="34"/>
    </location>
</feature>
<name>A0A0G2F746_9PEZI</name>
<comment type="subcellular location">
    <subcellularLocation>
        <location evidence="1">Membrane</location>
        <topology evidence="1">Multi-pass membrane protein</topology>
    </subcellularLocation>
</comment>
<dbReference type="PANTHER" id="PTHR11266">
    <property type="entry name" value="PEROXISOMAL MEMBRANE PROTEIN 2, PXMP2 MPV17"/>
    <property type="match status" value="1"/>
</dbReference>
<comment type="caution">
    <text evidence="8">The sequence shown here is derived from an EMBL/GenBank/DDBJ whole genome shotgun (WGS) entry which is preliminary data.</text>
</comment>
<feature type="region of interest" description="Disordered" evidence="7">
    <location>
        <begin position="18"/>
        <end position="50"/>
    </location>
</feature>
<feature type="compositionally biased region" description="Basic and acidic residues" evidence="7">
    <location>
        <begin position="35"/>
        <end position="46"/>
    </location>
</feature>
<evidence type="ECO:0000256" key="3">
    <source>
        <dbReference type="ARBA" id="ARBA00022692"/>
    </source>
</evidence>
<evidence type="ECO:0000313" key="8">
    <source>
        <dbReference type="EMBL" id="KKY30036.1"/>
    </source>
</evidence>
<evidence type="ECO:0000256" key="1">
    <source>
        <dbReference type="ARBA" id="ARBA00004141"/>
    </source>
</evidence>
<keyword evidence="5" id="KW-0472">Membrane</keyword>
<accession>A0A0G2F746</accession>
<protein>
    <submittedName>
        <fullName evidence="8">Putative mpv17 pmp22 family protein</fullName>
    </submittedName>
</protein>
<reference evidence="8 9" key="2">
    <citation type="submission" date="2015-05" db="EMBL/GenBank/DDBJ databases">
        <authorList>
            <person name="Morales-Cruz A."/>
            <person name="Amrine K.C."/>
            <person name="Cantu D."/>
        </authorList>
    </citation>
    <scope>NUCLEOTIDE SEQUENCE [LARGE SCALE GENOMIC DNA]</scope>
    <source>
        <strain evidence="8">DA912</strain>
    </source>
</reference>
<dbReference type="Pfam" id="PF04117">
    <property type="entry name" value="Mpv17_PMP22"/>
    <property type="match status" value="1"/>
</dbReference>
<dbReference type="PANTHER" id="PTHR11266:SF113">
    <property type="entry name" value="MEMBRANE PROTEIN, MPV17_PMP22 FAMILY, PUTATIVE (AFU_ORTHOLOGUE AFUA_1G13840)-RELATED"/>
    <property type="match status" value="1"/>
</dbReference>
<gene>
    <name evidence="8" type="ORF">UCDDA912_g10037</name>
</gene>
<evidence type="ECO:0000256" key="2">
    <source>
        <dbReference type="ARBA" id="ARBA00006824"/>
    </source>
</evidence>
<sequence length="295" mass="34116">MTAAPFHCRAFLRQQLHSLRPSSRPRHQQRRWKHSKPEADASEKEIPIPNTVPTADVPFWMRLGPLTRTVQAYGRAQRKRPWITQICTSLTIYFFADLSAQRINGKEYDVERTRRSLIIGSISSIPSYEWCASVLVLSPARHVNATYICALELTVYVLRRFMWLSRNFNYSSRALSIATKIVINQSIFTPLFNTYFFGMQAFLAGDNFVEIWERVKRTVPVSLMNSVKLWPIVTAINFHYVPLEYRSVFAGIIAVGWQTYLTWLNRRAEEEEAISRPGGRIPPSGTKMVSSWRPE</sequence>
<reference evidence="8 9" key="1">
    <citation type="submission" date="2015-05" db="EMBL/GenBank/DDBJ databases">
        <title>Distinctive expansion of gene families associated with plant cell wall degradation and secondary metabolism in the genomes of grapevine trunk pathogens.</title>
        <authorList>
            <person name="Lawrence D.P."/>
            <person name="Travadon R."/>
            <person name="Rolshausen P.E."/>
            <person name="Baumgartner K."/>
        </authorList>
    </citation>
    <scope>NUCLEOTIDE SEQUENCE [LARGE SCALE GENOMIC DNA]</scope>
    <source>
        <strain evidence="8">DA912</strain>
    </source>
</reference>
<evidence type="ECO:0000256" key="4">
    <source>
        <dbReference type="ARBA" id="ARBA00022989"/>
    </source>
</evidence>
<dbReference type="GO" id="GO:0005739">
    <property type="term" value="C:mitochondrion"/>
    <property type="evidence" value="ECO:0007669"/>
    <property type="project" value="TreeGrafter"/>
</dbReference>
<dbReference type="EMBL" id="LCUC01000561">
    <property type="protein sequence ID" value="KKY30036.1"/>
    <property type="molecule type" value="Genomic_DNA"/>
</dbReference>
<keyword evidence="9" id="KW-1185">Reference proteome</keyword>
<organism evidence="8 9">
    <name type="scientific">Diaporthe ampelina</name>
    <dbReference type="NCBI Taxonomy" id="1214573"/>
    <lineage>
        <taxon>Eukaryota</taxon>
        <taxon>Fungi</taxon>
        <taxon>Dikarya</taxon>
        <taxon>Ascomycota</taxon>
        <taxon>Pezizomycotina</taxon>
        <taxon>Sordariomycetes</taxon>
        <taxon>Sordariomycetidae</taxon>
        <taxon>Diaporthales</taxon>
        <taxon>Diaporthaceae</taxon>
        <taxon>Diaporthe</taxon>
    </lineage>
</organism>
<keyword evidence="4" id="KW-1133">Transmembrane helix</keyword>
<evidence type="ECO:0000256" key="6">
    <source>
        <dbReference type="RuleBase" id="RU363053"/>
    </source>
</evidence>
<evidence type="ECO:0000256" key="7">
    <source>
        <dbReference type="SAM" id="MobiDB-lite"/>
    </source>
</evidence>
<dbReference type="Proteomes" id="UP000034680">
    <property type="component" value="Unassembled WGS sequence"/>
</dbReference>
<proteinExistence type="inferred from homology"/>
<dbReference type="InterPro" id="IPR007248">
    <property type="entry name" value="Mpv17_PMP22"/>
</dbReference>
<feature type="region of interest" description="Disordered" evidence="7">
    <location>
        <begin position="274"/>
        <end position="295"/>
    </location>
</feature>
<dbReference type="STRING" id="1214573.A0A0G2F746"/>
<evidence type="ECO:0000313" key="9">
    <source>
        <dbReference type="Proteomes" id="UP000034680"/>
    </source>
</evidence>
<keyword evidence="3" id="KW-0812">Transmembrane</keyword>
<dbReference type="AlphaFoldDB" id="A0A0G2F746"/>
<evidence type="ECO:0000256" key="5">
    <source>
        <dbReference type="ARBA" id="ARBA00023136"/>
    </source>
</evidence>